<dbReference type="InterPro" id="IPR036047">
    <property type="entry name" value="F-box-like_dom_sf"/>
</dbReference>
<dbReference type="OrthoDB" id="5279008at2759"/>
<dbReference type="Proteomes" id="UP000800097">
    <property type="component" value="Unassembled WGS sequence"/>
</dbReference>
<evidence type="ECO:0000259" key="2">
    <source>
        <dbReference type="PROSITE" id="PS50181"/>
    </source>
</evidence>
<dbReference type="SUPFAM" id="SSF81383">
    <property type="entry name" value="F-box domain"/>
    <property type="match status" value="1"/>
</dbReference>
<dbReference type="AlphaFoldDB" id="A0A6A6JY88"/>
<keyword evidence="4" id="KW-1185">Reference proteome</keyword>
<feature type="region of interest" description="Disordered" evidence="1">
    <location>
        <begin position="428"/>
        <end position="452"/>
    </location>
</feature>
<reference evidence="3" key="1">
    <citation type="journal article" date="2020" name="Stud. Mycol.">
        <title>101 Dothideomycetes genomes: a test case for predicting lifestyles and emergence of pathogens.</title>
        <authorList>
            <person name="Haridas S."/>
            <person name="Albert R."/>
            <person name="Binder M."/>
            <person name="Bloem J."/>
            <person name="Labutti K."/>
            <person name="Salamov A."/>
            <person name="Andreopoulos B."/>
            <person name="Baker S."/>
            <person name="Barry K."/>
            <person name="Bills G."/>
            <person name="Bluhm B."/>
            <person name="Cannon C."/>
            <person name="Castanera R."/>
            <person name="Culley D."/>
            <person name="Daum C."/>
            <person name="Ezra D."/>
            <person name="Gonzalez J."/>
            <person name="Henrissat B."/>
            <person name="Kuo A."/>
            <person name="Liang C."/>
            <person name="Lipzen A."/>
            <person name="Lutzoni F."/>
            <person name="Magnuson J."/>
            <person name="Mondo S."/>
            <person name="Nolan M."/>
            <person name="Ohm R."/>
            <person name="Pangilinan J."/>
            <person name="Park H.-J."/>
            <person name="Ramirez L."/>
            <person name="Alfaro M."/>
            <person name="Sun H."/>
            <person name="Tritt A."/>
            <person name="Yoshinaga Y."/>
            <person name="Zwiers L.-H."/>
            <person name="Turgeon B."/>
            <person name="Goodwin S."/>
            <person name="Spatafora J."/>
            <person name="Crous P."/>
            <person name="Grigoriev I."/>
        </authorList>
    </citation>
    <scope>NUCLEOTIDE SEQUENCE</scope>
    <source>
        <strain evidence="3">CBS 379.55</strain>
    </source>
</reference>
<protein>
    <recommendedName>
        <fullName evidence="2">F-box domain-containing protein</fullName>
    </recommendedName>
</protein>
<dbReference type="SMART" id="SM00256">
    <property type="entry name" value="FBOX"/>
    <property type="match status" value="1"/>
</dbReference>
<gene>
    <name evidence="3" type="ORF">EI97DRAFT_429746</name>
</gene>
<name>A0A6A6JY88_WESOR</name>
<dbReference type="EMBL" id="ML986485">
    <property type="protein sequence ID" value="KAF2279989.1"/>
    <property type="molecule type" value="Genomic_DNA"/>
</dbReference>
<evidence type="ECO:0000256" key="1">
    <source>
        <dbReference type="SAM" id="MobiDB-lite"/>
    </source>
</evidence>
<proteinExistence type="predicted"/>
<dbReference type="PROSITE" id="PS50181">
    <property type="entry name" value="FBOX"/>
    <property type="match status" value="1"/>
</dbReference>
<dbReference type="RefSeq" id="XP_033657528.1">
    <property type="nucleotide sequence ID" value="XM_033797515.1"/>
</dbReference>
<feature type="compositionally biased region" description="Acidic residues" evidence="1">
    <location>
        <begin position="428"/>
        <end position="446"/>
    </location>
</feature>
<feature type="domain" description="F-box" evidence="2">
    <location>
        <begin position="1"/>
        <end position="50"/>
    </location>
</feature>
<dbReference type="GeneID" id="54550690"/>
<feature type="region of interest" description="Disordered" evidence="1">
    <location>
        <begin position="475"/>
        <end position="511"/>
    </location>
</feature>
<evidence type="ECO:0000313" key="4">
    <source>
        <dbReference type="Proteomes" id="UP000800097"/>
    </source>
</evidence>
<accession>A0A6A6JY88</accession>
<feature type="compositionally biased region" description="Acidic residues" evidence="1">
    <location>
        <begin position="486"/>
        <end position="511"/>
    </location>
</feature>
<evidence type="ECO:0000313" key="3">
    <source>
        <dbReference type="EMBL" id="KAF2279989.1"/>
    </source>
</evidence>
<sequence>MANLTSIPLELLLKISSHLSTVDLGSLRRTCRTIERSLFDSFAKEFFSKRQFMLTRPSLQALVDISKHPNLSKELRHVIIGLEKYRGGLQPTFDFPDDSAYKKYQDGFIDQTVFLDLGLARDFLSEAFKNLPNLETVGIRNYSARGRWREGPDALWRSYGAPTVYQETGKNLPPDLGHNEGWDLHRLALTNLVYALGVASSKPPNLEIIFRGRDVYSPDNIFCFSRVLLDGMDATLKGFRSVILPPLYLRDPGWLPSRWTRLAEEPALVTFLARINNITHLRLNFHSRAMHERIAGLLMWLALPAPSCESGTSGDSAQASLTNNVMRPVGFPHLKRLDLGMLRVRGDHILRVIAKFAPTLQELNLWKIRLGEPNDPNSAKKNVWSIFFQSLSKLSGLKLNHLLAGELSQNYYQEALVGFRVARRNGNEEDLGEEDIGDSEDEPEGEETGKFERVVDYRFRDPAFLERLGKRVIVRWPPPPPLPESNAEDDEDEMGNEDDMENEDDMDIDEE</sequence>
<organism evidence="3 4">
    <name type="scientific">Westerdykella ornata</name>
    <dbReference type="NCBI Taxonomy" id="318751"/>
    <lineage>
        <taxon>Eukaryota</taxon>
        <taxon>Fungi</taxon>
        <taxon>Dikarya</taxon>
        <taxon>Ascomycota</taxon>
        <taxon>Pezizomycotina</taxon>
        <taxon>Dothideomycetes</taxon>
        <taxon>Pleosporomycetidae</taxon>
        <taxon>Pleosporales</taxon>
        <taxon>Sporormiaceae</taxon>
        <taxon>Westerdykella</taxon>
    </lineage>
</organism>
<dbReference type="Pfam" id="PF12937">
    <property type="entry name" value="F-box-like"/>
    <property type="match status" value="1"/>
</dbReference>
<dbReference type="InterPro" id="IPR001810">
    <property type="entry name" value="F-box_dom"/>
</dbReference>